<gene>
    <name evidence="1" type="ORF">NK662_16645</name>
</gene>
<name>A0AA42BR85_9BACI</name>
<dbReference type="Proteomes" id="UP001156102">
    <property type="component" value="Unassembled WGS sequence"/>
</dbReference>
<proteinExistence type="predicted"/>
<organism evidence="1 2">
    <name type="scientific">Ectobacillus ponti</name>
    <dbReference type="NCBI Taxonomy" id="2961894"/>
    <lineage>
        <taxon>Bacteria</taxon>
        <taxon>Bacillati</taxon>
        <taxon>Bacillota</taxon>
        <taxon>Bacilli</taxon>
        <taxon>Bacillales</taxon>
        <taxon>Bacillaceae</taxon>
        <taxon>Ectobacillus</taxon>
    </lineage>
</organism>
<accession>A0AA42BR85</accession>
<comment type="caution">
    <text evidence="1">The sequence shown here is derived from an EMBL/GenBank/DDBJ whole genome shotgun (WGS) entry which is preliminary data.</text>
</comment>
<dbReference type="AlphaFoldDB" id="A0AA42BR85"/>
<dbReference type="RefSeq" id="WP_254760066.1">
    <property type="nucleotide sequence ID" value="NZ_JANCLT010000009.1"/>
</dbReference>
<sequence>MKHEMILANGLGQTGMKTHGFVMYQGIVQAFFNMTAQYVRDTTDEAHFFYPASISKTRKVHRYHITRADILLLMLLQASCYPGTHNLTNVSRRSLYRQFQLLFEPRQGGSARWPISYQQFAIALEKLHVNGIIALTEREGGRFDVQLLHIEAEGRRFVVFHPAFFSARFTSKSVAAMKLAIAVMMQTGGSKQGWFERLLHKEAAAGKSALYGPLFQLLHLTQGAELERVIREWTEEPLFEQQHLLLPDPVYVVRAGRRAVKFTCRLNPFFAIPHTKEERLQQHYIPEPEIRYAREASYLHMFIEEKQIGDFAGKATDAFSVLLQVLRQHGKDVIRHVVYALAEYIREYKRIPEQLAAFADAAVLQRKRAKAADICREAGLQLYVTTGLRPSAAAYHQRWKAFTAKVVSLFPNMTKLRRALFRTARFLRDEKQMLYFLRKQYAPCDVLQYVKFGMDSFIKNLRNHAYVKQVDPVLYRELELEALRLLQTGHNADTISPLLLGQVESIVRPSPVDFHQRPLENLITDMAELL</sequence>
<evidence type="ECO:0000313" key="1">
    <source>
        <dbReference type="EMBL" id="MCP8970151.1"/>
    </source>
</evidence>
<evidence type="ECO:0000313" key="2">
    <source>
        <dbReference type="Proteomes" id="UP001156102"/>
    </source>
</evidence>
<reference evidence="1" key="1">
    <citation type="submission" date="2022-07" db="EMBL/GenBank/DDBJ databases">
        <authorList>
            <person name="Li W.-J."/>
            <person name="Deng Q.-Q."/>
        </authorList>
    </citation>
    <scope>NUCLEOTIDE SEQUENCE</scope>
    <source>
        <strain evidence="1">SYSU M60031</strain>
    </source>
</reference>
<protein>
    <submittedName>
        <fullName evidence="1">Uncharacterized protein</fullName>
    </submittedName>
</protein>
<keyword evidence="2" id="KW-1185">Reference proteome</keyword>
<dbReference type="EMBL" id="JANCLT010000009">
    <property type="protein sequence ID" value="MCP8970151.1"/>
    <property type="molecule type" value="Genomic_DNA"/>
</dbReference>